<dbReference type="Proteomes" id="UP000800092">
    <property type="component" value="Unassembled WGS sequence"/>
</dbReference>
<dbReference type="PROSITE" id="PS51819">
    <property type="entry name" value="VOC"/>
    <property type="match status" value="1"/>
</dbReference>
<dbReference type="GO" id="GO:0051213">
    <property type="term" value="F:dioxygenase activity"/>
    <property type="evidence" value="ECO:0007669"/>
    <property type="project" value="UniProtKB-KW"/>
</dbReference>
<dbReference type="AlphaFoldDB" id="A0A6A6HEV0"/>
<dbReference type="PANTHER" id="PTHR21366">
    <property type="entry name" value="GLYOXALASE FAMILY PROTEIN"/>
    <property type="match status" value="1"/>
</dbReference>
<feature type="non-terminal residue" evidence="3">
    <location>
        <position position="1"/>
    </location>
</feature>
<keyword evidence="3" id="KW-0560">Oxidoreductase</keyword>
<dbReference type="Gene3D" id="3.10.180.10">
    <property type="entry name" value="2,3-Dihydroxybiphenyl 1,2-Dioxygenase, domain 1"/>
    <property type="match status" value="1"/>
</dbReference>
<evidence type="ECO:0000313" key="3">
    <source>
        <dbReference type="EMBL" id="KAF2236605.1"/>
    </source>
</evidence>
<feature type="domain" description="VOC" evidence="2">
    <location>
        <begin position="65"/>
        <end position="191"/>
    </location>
</feature>
<dbReference type="OrthoDB" id="5371818at2759"/>
<dbReference type="InterPro" id="IPR004360">
    <property type="entry name" value="Glyas_Fos-R_dOase_dom"/>
</dbReference>
<evidence type="ECO:0000256" key="1">
    <source>
        <dbReference type="ARBA" id="ARBA00010363"/>
    </source>
</evidence>
<dbReference type="InterPro" id="IPR037523">
    <property type="entry name" value="VOC_core"/>
</dbReference>
<gene>
    <name evidence="3" type="ORF">EV356DRAFT_420422</name>
</gene>
<organism evidence="3 4">
    <name type="scientific">Viridothelium virens</name>
    <name type="common">Speckled blister lichen</name>
    <name type="synonym">Trypethelium virens</name>
    <dbReference type="NCBI Taxonomy" id="1048519"/>
    <lineage>
        <taxon>Eukaryota</taxon>
        <taxon>Fungi</taxon>
        <taxon>Dikarya</taxon>
        <taxon>Ascomycota</taxon>
        <taxon>Pezizomycotina</taxon>
        <taxon>Dothideomycetes</taxon>
        <taxon>Dothideomycetes incertae sedis</taxon>
        <taxon>Trypetheliales</taxon>
        <taxon>Trypetheliaceae</taxon>
        <taxon>Viridothelium</taxon>
    </lineage>
</organism>
<evidence type="ECO:0000259" key="2">
    <source>
        <dbReference type="PROSITE" id="PS51819"/>
    </source>
</evidence>
<comment type="similarity">
    <text evidence="1">Belongs to the glyoxalase I family.</text>
</comment>
<dbReference type="InterPro" id="IPR050383">
    <property type="entry name" value="GlyoxalaseI/FosfomycinResist"/>
</dbReference>
<dbReference type="EMBL" id="ML991784">
    <property type="protein sequence ID" value="KAF2236605.1"/>
    <property type="molecule type" value="Genomic_DNA"/>
</dbReference>
<name>A0A6A6HEV0_VIRVR</name>
<dbReference type="Pfam" id="PF00903">
    <property type="entry name" value="Glyoxalase"/>
    <property type="match status" value="1"/>
</dbReference>
<dbReference type="SUPFAM" id="SSF54593">
    <property type="entry name" value="Glyoxalase/Bleomycin resistance protein/Dihydroxybiphenyl dioxygenase"/>
    <property type="match status" value="1"/>
</dbReference>
<evidence type="ECO:0000313" key="4">
    <source>
        <dbReference type="Proteomes" id="UP000800092"/>
    </source>
</evidence>
<dbReference type="CDD" id="cd07253">
    <property type="entry name" value="GLOD5"/>
    <property type="match status" value="1"/>
</dbReference>
<dbReference type="InterPro" id="IPR029068">
    <property type="entry name" value="Glyas_Bleomycin-R_OHBP_Dase"/>
</dbReference>
<reference evidence="3" key="1">
    <citation type="journal article" date="2020" name="Stud. Mycol.">
        <title>101 Dothideomycetes genomes: a test case for predicting lifestyles and emergence of pathogens.</title>
        <authorList>
            <person name="Haridas S."/>
            <person name="Albert R."/>
            <person name="Binder M."/>
            <person name="Bloem J."/>
            <person name="Labutti K."/>
            <person name="Salamov A."/>
            <person name="Andreopoulos B."/>
            <person name="Baker S."/>
            <person name="Barry K."/>
            <person name="Bills G."/>
            <person name="Bluhm B."/>
            <person name="Cannon C."/>
            <person name="Castanera R."/>
            <person name="Culley D."/>
            <person name="Daum C."/>
            <person name="Ezra D."/>
            <person name="Gonzalez J."/>
            <person name="Henrissat B."/>
            <person name="Kuo A."/>
            <person name="Liang C."/>
            <person name="Lipzen A."/>
            <person name="Lutzoni F."/>
            <person name="Magnuson J."/>
            <person name="Mondo S."/>
            <person name="Nolan M."/>
            <person name="Ohm R."/>
            <person name="Pangilinan J."/>
            <person name="Park H.-J."/>
            <person name="Ramirez L."/>
            <person name="Alfaro M."/>
            <person name="Sun H."/>
            <person name="Tritt A."/>
            <person name="Yoshinaga Y."/>
            <person name="Zwiers L.-H."/>
            <person name="Turgeon B."/>
            <person name="Goodwin S."/>
            <person name="Spatafora J."/>
            <person name="Crous P."/>
            <person name="Grigoriev I."/>
        </authorList>
    </citation>
    <scope>NUCLEOTIDE SEQUENCE</scope>
    <source>
        <strain evidence="3">Tuck. ex Michener</strain>
    </source>
</reference>
<accession>A0A6A6HEV0</accession>
<protein>
    <submittedName>
        <fullName evidence="3">Glyoxalase/Bleomycin resistance protein/Dihydroxybiphenyl dioxygenase</fullName>
    </submittedName>
</protein>
<feature type="non-terminal residue" evidence="3">
    <location>
        <position position="191"/>
    </location>
</feature>
<proteinExistence type="inferred from homology"/>
<keyword evidence="4" id="KW-1185">Reference proteome</keyword>
<sequence>SQALLSRRKLTTPILDKIHEEGVMAILRATKSISSPRLHASYYSTGFNPSIRRMSTTNPIARVKSLDHLVLTVKDIPTTISFYEKYLGMKSTSFGSSSSISPPAKRYALSYGTQKINLHQLGAEFEPKAKSVCPGSADLCFVSDTSVDQILMRLREEGLEVLEGGEVVERTGAVGKLRSVYIRDPDGNLIE</sequence>
<dbReference type="PANTHER" id="PTHR21366:SF14">
    <property type="entry name" value="GLYOXALASE DOMAIN-CONTAINING PROTEIN 5"/>
    <property type="match status" value="1"/>
</dbReference>
<keyword evidence="3" id="KW-0223">Dioxygenase</keyword>